<name>A0ACB9D275_CICIN</name>
<comment type="caution">
    <text evidence="1">The sequence shown here is derived from an EMBL/GenBank/DDBJ whole genome shotgun (WGS) entry which is preliminary data.</text>
</comment>
<accession>A0ACB9D275</accession>
<evidence type="ECO:0000313" key="1">
    <source>
        <dbReference type="EMBL" id="KAI3740669.1"/>
    </source>
</evidence>
<proteinExistence type="predicted"/>
<dbReference type="Proteomes" id="UP001055811">
    <property type="component" value="Linkage Group LG05"/>
</dbReference>
<keyword evidence="2" id="KW-1185">Reference proteome</keyword>
<reference evidence="2" key="1">
    <citation type="journal article" date="2022" name="Mol. Ecol. Resour.">
        <title>The genomes of chicory, endive, great burdock and yacon provide insights into Asteraceae palaeo-polyploidization history and plant inulin production.</title>
        <authorList>
            <person name="Fan W."/>
            <person name="Wang S."/>
            <person name="Wang H."/>
            <person name="Wang A."/>
            <person name="Jiang F."/>
            <person name="Liu H."/>
            <person name="Zhao H."/>
            <person name="Xu D."/>
            <person name="Zhang Y."/>
        </authorList>
    </citation>
    <scope>NUCLEOTIDE SEQUENCE [LARGE SCALE GENOMIC DNA]</scope>
    <source>
        <strain evidence="2">cv. Punajuju</strain>
    </source>
</reference>
<sequence>MGNLHRVAMRLTMVLVMVLAVTLLKPAEAIAVMQIRAIATKNNVTGVFVFGDSSVDPGNNNRLDTTDKSNFPPYGMDFFNGQPTGRFSNGRLATDFIAEALGYTKIIRPYLEPGVPRTFDLSHGVSFASAGSGYDNLTAQVSNVLTLGHQLKYFAHYKRHLSLTIGPKKAGESINNAVFVLSMGTNDFLQNYYAELTRCAQYTVEQYEDFLITQLHGYVKKMHALGARRLVVVGVVPFGCMPLVKTLKGTTKCDDEYNNVALSFNNKIKKELVILKTSLGIKTAYVDAYNLIQSAIQNPKKYGFVETSKGCCGTGLIEYGITCKGLDTCADRDRYLFWDAVHPTDRMYKIVADEALSSLVANLF</sequence>
<gene>
    <name evidence="1" type="ORF">L2E82_31139</name>
</gene>
<protein>
    <submittedName>
        <fullName evidence="1">Uncharacterized protein</fullName>
    </submittedName>
</protein>
<dbReference type="EMBL" id="CM042013">
    <property type="protein sequence ID" value="KAI3740669.1"/>
    <property type="molecule type" value="Genomic_DNA"/>
</dbReference>
<evidence type="ECO:0000313" key="2">
    <source>
        <dbReference type="Proteomes" id="UP001055811"/>
    </source>
</evidence>
<reference evidence="1 2" key="2">
    <citation type="journal article" date="2022" name="Mol. Ecol. Resour.">
        <title>The genomes of chicory, endive, great burdock and yacon provide insights into Asteraceae paleo-polyploidization history and plant inulin production.</title>
        <authorList>
            <person name="Fan W."/>
            <person name="Wang S."/>
            <person name="Wang H."/>
            <person name="Wang A."/>
            <person name="Jiang F."/>
            <person name="Liu H."/>
            <person name="Zhao H."/>
            <person name="Xu D."/>
            <person name="Zhang Y."/>
        </authorList>
    </citation>
    <scope>NUCLEOTIDE SEQUENCE [LARGE SCALE GENOMIC DNA]</scope>
    <source>
        <strain evidence="2">cv. Punajuju</strain>
        <tissue evidence="1">Leaves</tissue>
    </source>
</reference>
<organism evidence="1 2">
    <name type="scientific">Cichorium intybus</name>
    <name type="common">Chicory</name>
    <dbReference type="NCBI Taxonomy" id="13427"/>
    <lineage>
        <taxon>Eukaryota</taxon>
        <taxon>Viridiplantae</taxon>
        <taxon>Streptophyta</taxon>
        <taxon>Embryophyta</taxon>
        <taxon>Tracheophyta</taxon>
        <taxon>Spermatophyta</taxon>
        <taxon>Magnoliopsida</taxon>
        <taxon>eudicotyledons</taxon>
        <taxon>Gunneridae</taxon>
        <taxon>Pentapetalae</taxon>
        <taxon>asterids</taxon>
        <taxon>campanulids</taxon>
        <taxon>Asterales</taxon>
        <taxon>Asteraceae</taxon>
        <taxon>Cichorioideae</taxon>
        <taxon>Cichorieae</taxon>
        <taxon>Cichoriinae</taxon>
        <taxon>Cichorium</taxon>
    </lineage>
</organism>